<dbReference type="RefSeq" id="XP_031429324.1">
    <property type="nucleotide sequence ID" value="XM_031573464.2"/>
</dbReference>
<evidence type="ECO:0000313" key="15">
    <source>
        <dbReference type="RefSeq" id="XP_031429325.1"/>
    </source>
</evidence>
<evidence type="ECO:0000256" key="2">
    <source>
        <dbReference type="ARBA" id="ARBA00022670"/>
    </source>
</evidence>
<comment type="catalytic activity">
    <reaction evidence="7">
        <text>N-terminal N(alpha)-acetyl-L-cysteinyl-L-glutamyl-[protein] + H2O = N-terminal L-glutamyl-[protein] + N-acetyl-L-cysteine</text>
        <dbReference type="Rhea" id="RHEA:74583"/>
        <dbReference type="Rhea" id="RHEA-COMP:12668"/>
        <dbReference type="Rhea" id="RHEA-COMP:18396"/>
        <dbReference type="ChEBI" id="CHEBI:15377"/>
        <dbReference type="ChEBI" id="CHEBI:64721"/>
        <dbReference type="ChEBI" id="CHEBI:78236"/>
        <dbReference type="ChEBI" id="CHEBI:193601"/>
    </reaction>
    <physiologicalReaction direction="left-to-right" evidence="7">
        <dbReference type="Rhea" id="RHEA:74584"/>
    </physiologicalReaction>
</comment>
<name>A0A6P8FS46_CLUHA</name>
<organism evidence="12 14">
    <name type="scientific">Clupea harengus</name>
    <name type="common">Atlantic herring</name>
    <dbReference type="NCBI Taxonomy" id="7950"/>
    <lineage>
        <taxon>Eukaryota</taxon>
        <taxon>Metazoa</taxon>
        <taxon>Chordata</taxon>
        <taxon>Craniata</taxon>
        <taxon>Vertebrata</taxon>
        <taxon>Euteleostomi</taxon>
        <taxon>Actinopterygii</taxon>
        <taxon>Neopterygii</taxon>
        <taxon>Teleostei</taxon>
        <taxon>Clupei</taxon>
        <taxon>Clupeiformes</taxon>
        <taxon>Clupeoidei</taxon>
        <taxon>Clupeidae</taxon>
        <taxon>Clupea</taxon>
    </lineage>
</organism>
<feature type="compositionally biased region" description="Pro residues" evidence="11">
    <location>
        <begin position="7"/>
        <end position="26"/>
    </location>
</feature>
<evidence type="ECO:0000313" key="13">
    <source>
        <dbReference type="RefSeq" id="XP_012691684.2"/>
    </source>
</evidence>
<keyword evidence="12" id="KW-1185">Reference proteome</keyword>
<dbReference type="RefSeq" id="XP_031429325.1">
    <property type="nucleotide sequence ID" value="XM_031573465.2"/>
</dbReference>
<keyword evidence="1" id="KW-0031">Aminopeptidase</keyword>
<evidence type="ECO:0000313" key="14">
    <source>
        <dbReference type="RefSeq" id="XP_031429324.1"/>
    </source>
</evidence>
<evidence type="ECO:0000256" key="7">
    <source>
        <dbReference type="ARBA" id="ARBA00047999"/>
    </source>
</evidence>
<evidence type="ECO:0000256" key="3">
    <source>
        <dbReference type="ARBA" id="ARBA00022801"/>
    </source>
</evidence>
<evidence type="ECO:0000256" key="10">
    <source>
        <dbReference type="ARBA" id="ARBA00093265"/>
    </source>
</evidence>
<evidence type="ECO:0000256" key="6">
    <source>
        <dbReference type="ARBA" id="ARBA00034908"/>
    </source>
</evidence>
<keyword evidence="2" id="KW-0645">Protease</keyword>
<dbReference type="Pfam" id="PF21646">
    <property type="entry name" value="ACTMAP-like_C"/>
    <property type="match status" value="1"/>
</dbReference>
<dbReference type="GO" id="GO:0006508">
    <property type="term" value="P:proteolysis"/>
    <property type="evidence" value="ECO:0007669"/>
    <property type="project" value="UniProtKB-KW"/>
</dbReference>
<dbReference type="GeneID" id="105907835"/>
<comment type="catalytic activity">
    <reaction evidence="8">
        <text>N-terminal N(alpha)-acetyl-L-cysteinyl-L-aspartyl-[protein] + H2O = N-terminal L-aspartyl-[protein] + N-acetyl-L-cysteine</text>
        <dbReference type="Rhea" id="RHEA:74579"/>
        <dbReference type="Rhea" id="RHEA-COMP:12669"/>
        <dbReference type="Rhea" id="RHEA-COMP:18395"/>
        <dbReference type="ChEBI" id="CHEBI:15377"/>
        <dbReference type="ChEBI" id="CHEBI:64720"/>
        <dbReference type="ChEBI" id="CHEBI:78236"/>
        <dbReference type="ChEBI" id="CHEBI:193599"/>
    </reaction>
    <physiologicalReaction direction="left-to-right" evidence="8">
        <dbReference type="Rhea" id="RHEA:74580"/>
    </physiologicalReaction>
</comment>
<keyword evidence="3" id="KW-0378">Hydrolase</keyword>
<proteinExistence type="inferred from homology"/>
<dbReference type="Proteomes" id="UP000515152">
    <property type="component" value="Chromosome 9"/>
</dbReference>
<dbReference type="PANTHER" id="PTHR28631">
    <property type="entry name" value="UPF0692 PROTEIN C19ORF54"/>
    <property type="match status" value="1"/>
</dbReference>
<reference evidence="13 14" key="1">
    <citation type="submission" date="2025-04" db="UniProtKB">
        <authorList>
            <consortium name="RefSeq"/>
        </authorList>
    </citation>
    <scope>IDENTIFICATION</scope>
</reference>
<dbReference type="CTD" id="284325"/>
<dbReference type="InterPro" id="IPR040043">
    <property type="entry name" value="ACTMAP"/>
</dbReference>
<dbReference type="AlphaFoldDB" id="A0A6P8FS46"/>
<dbReference type="OrthoDB" id="198816at2759"/>
<accession>A0A6P8FS46</accession>
<evidence type="ECO:0000256" key="9">
    <source>
        <dbReference type="ARBA" id="ARBA00093241"/>
    </source>
</evidence>
<sequence>MSMEHPTLPPSLLPPPPPPPTAPGPSVPGKKKLYQAIAEGKAPVEGDHEEALCLLRQRESGFRKDLQWLLLNKYMPSLIQDGPQCGLVALWMASQLLQPARCISMDMVVQTALTKGYTAQGEMFSAKDMALLAEEVCGCKAELLKGGMGGVNTTRILRHLIEGQPVLIPYDEDFNHEPCQRRGHRAHWAVASGILVGLTIDILDIRQLQSDPTLPWVLMPREGDLPVWSMDSVQDVYVLAKQGKSLRYQLWNFGIVTESNLQLRELDPQRAKDGTSYVLPSGGVETGLAGQVVLLHTKTPVS</sequence>
<evidence type="ECO:0000256" key="11">
    <source>
        <dbReference type="SAM" id="MobiDB-lite"/>
    </source>
</evidence>
<protein>
    <recommendedName>
        <fullName evidence="5">Actin maturation protease</fullName>
    </recommendedName>
    <alternativeName>
        <fullName evidence="6">Actin aminopeptidase ACTMAP</fullName>
    </alternativeName>
</protein>
<evidence type="ECO:0000256" key="8">
    <source>
        <dbReference type="ARBA" id="ARBA00049041"/>
    </source>
</evidence>
<comment type="catalytic activity">
    <reaction evidence="10">
        <text>N-terminal N(alpha)-acetyl-L-methionyl-L-glutamyl-[protein] + H2O = N-terminal L-glutamyl-[protein] + N-acetyl-L-methionine</text>
        <dbReference type="Rhea" id="RHEA:74575"/>
        <dbReference type="Rhea" id="RHEA-COMP:12668"/>
        <dbReference type="Rhea" id="RHEA-COMP:12697"/>
        <dbReference type="ChEBI" id="CHEBI:15377"/>
        <dbReference type="ChEBI" id="CHEBI:64721"/>
        <dbReference type="ChEBI" id="CHEBI:71670"/>
        <dbReference type="ChEBI" id="CHEBI:133360"/>
    </reaction>
    <physiologicalReaction direction="left-to-right" evidence="10">
        <dbReference type="Rhea" id="RHEA:74576"/>
    </physiologicalReaction>
</comment>
<comment type="catalytic activity">
    <reaction evidence="9">
        <text>N-terminal N(alpha)-acetyl-L-methionyl-L-aspartyl-[protein] + H2O = N-terminal L-aspartyl-[protein] + N-acetyl-L-methionine</text>
        <dbReference type="Rhea" id="RHEA:74571"/>
        <dbReference type="Rhea" id="RHEA-COMP:12669"/>
        <dbReference type="Rhea" id="RHEA-COMP:12693"/>
        <dbReference type="ChEBI" id="CHEBI:15377"/>
        <dbReference type="ChEBI" id="CHEBI:64720"/>
        <dbReference type="ChEBI" id="CHEBI:71670"/>
        <dbReference type="ChEBI" id="CHEBI:133063"/>
    </reaction>
    <physiologicalReaction direction="left-to-right" evidence="9">
        <dbReference type="Rhea" id="RHEA:74572"/>
    </physiologicalReaction>
</comment>
<dbReference type="KEGG" id="char:105907835"/>
<feature type="region of interest" description="Disordered" evidence="11">
    <location>
        <begin position="1"/>
        <end position="30"/>
    </location>
</feature>
<dbReference type="GeneTree" id="ENSGT00390000012368"/>
<dbReference type="GO" id="GO:0004177">
    <property type="term" value="F:aminopeptidase activity"/>
    <property type="evidence" value="ECO:0007669"/>
    <property type="project" value="UniProtKB-KW"/>
</dbReference>
<evidence type="ECO:0000313" key="12">
    <source>
        <dbReference type="Proteomes" id="UP000515152"/>
    </source>
</evidence>
<dbReference type="PANTHER" id="PTHR28631:SF1">
    <property type="entry name" value="ACTIN MATURATION PROTEASE"/>
    <property type="match status" value="1"/>
</dbReference>
<comment type="similarity">
    <text evidence="4">Belongs to the ACTMAP family.</text>
</comment>
<evidence type="ECO:0000256" key="5">
    <source>
        <dbReference type="ARBA" id="ARBA00034848"/>
    </source>
</evidence>
<gene>
    <name evidence="13 14 15" type="primary">c9h19orf54</name>
</gene>
<evidence type="ECO:0000256" key="1">
    <source>
        <dbReference type="ARBA" id="ARBA00022438"/>
    </source>
</evidence>
<dbReference type="RefSeq" id="XP_012691684.2">
    <property type="nucleotide sequence ID" value="XM_012836230.3"/>
</dbReference>
<evidence type="ECO:0000256" key="4">
    <source>
        <dbReference type="ARBA" id="ARBA00034725"/>
    </source>
</evidence>